<evidence type="ECO:0000313" key="2">
    <source>
        <dbReference type="Proteomes" id="UP000199662"/>
    </source>
</evidence>
<evidence type="ECO:0000313" key="1">
    <source>
        <dbReference type="EMBL" id="SEJ34958.1"/>
    </source>
</evidence>
<reference evidence="1 2" key="1">
    <citation type="submission" date="2016-10" db="EMBL/GenBank/DDBJ databases">
        <authorList>
            <person name="de Groot N.N."/>
        </authorList>
    </citation>
    <scope>NUCLEOTIDE SEQUENCE [LARGE SCALE GENOMIC DNA]</scope>
    <source>
        <strain evidence="1 2">DSM 2179</strain>
    </source>
</reference>
<dbReference type="Proteomes" id="UP000199662">
    <property type="component" value="Unassembled WGS sequence"/>
</dbReference>
<sequence>MAVPTNYVFTSGSCAKSAIYQLICDQLTAAGWTDIASLASADFKVFKSAGNTGDKNLLLNIRDTSAAATNSIVTTDFCAMSYRLQDTYVPGATGVAGVFGRPTLAWSNLYIAPVAAVGTALGKDTVVNYKIYADASKLILEIEYPNPSGLGPMVIYMGEPDSLFVADSASRGVLVAASAQNPAGASLLSICNSSDTVAAVTAPYNLNSYALLPPGDPNAANKFSVSSIYYGSVAEGFRGKLDGVKCAFYSGTNLSTGDTITIGTEVYYVVITMVQVSTAFPSRALLIRIN</sequence>
<keyword evidence="2" id="KW-1185">Reference proteome</keyword>
<dbReference type="EMBL" id="FNZK01000006">
    <property type="protein sequence ID" value="SEJ34958.1"/>
    <property type="molecule type" value="Genomic_DNA"/>
</dbReference>
<name>A0A1H6Y0W7_9FIRM</name>
<dbReference type="STRING" id="84035.SAMN05660742_10663"/>
<dbReference type="AlphaFoldDB" id="A0A1H6Y0W7"/>
<dbReference type="RefSeq" id="WP_091830627.1">
    <property type="nucleotide sequence ID" value="NZ_FNZK01000006.1"/>
</dbReference>
<gene>
    <name evidence="1" type="ORF">SAMN05660742_10663</name>
</gene>
<organism evidence="1 2">
    <name type="scientific">Propionispira arboris</name>
    <dbReference type="NCBI Taxonomy" id="84035"/>
    <lineage>
        <taxon>Bacteria</taxon>
        <taxon>Bacillati</taxon>
        <taxon>Bacillota</taxon>
        <taxon>Negativicutes</taxon>
        <taxon>Selenomonadales</taxon>
        <taxon>Selenomonadaceae</taxon>
        <taxon>Propionispira</taxon>
    </lineage>
</organism>
<protein>
    <submittedName>
        <fullName evidence="1">Uncharacterized protein</fullName>
    </submittedName>
</protein>
<proteinExistence type="predicted"/>
<accession>A0A1H6Y0W7</accession>